<keyword evidence="2" id="KW-1185">Reference proteome</keyword>
<organism evidence="1 2">
    <name type="scientific">Suillus subaureus</name>
    <dbReference type="NCBI Taxonomy" id="48587"/>
    <lineage>
        <taxon>Eukaryota</taxon>
        <taxon>Fungi</taxon>
        <taxon>Dikarya</taxon>
        <taxon>Basidiomycota</taxon>
        <taxon>Agaricomycotina</taxon>
        <taxon>Agaricomycetes</taxon>
        <taxon>Agaricomycetidae</taxon>
        <taxon>Boletales</taxon>
        <taxon>Suillineae</taxon>
        <taxon>Suillaceae</taxon>
        <taxon>Suillus</taxon>
    </lineage>
</organism>
<protein>
    <submittedName>
        <fullName evidence="1">Uncharacterized protein</fullName>
    </submittedName>
</protein>
<dbReference type="Proteomes" id="UP000807769">
    <property type="component" value="Unassembled WGS sequence"/>
</dbReference>
<evidence type="ECO:0000313" key="2">
    <source>
        <dbReference type="Proteomes" id="UP000807769"/>
    </source>
</evidence>
<dbReference type="GeneID" id="64626964"/>
<name>A0A9P7EB52_9AGAM</name>
<dbReference type="AlphaFoldDB" id="A0A9P7EB52"/>
<reference evidence="1" key="1">
    <citation type="journal article" date="2020" name="New Phytol.">
        <title>Comparative genomics reveals dynamic genome evolution in host specialist ectomycorrhizal fungi.</title>
        <authorList>
            <person name="Lofgren L.A."/>
            <person name="Nguyen N.H."/>
            <person name="Vilgalys R."/>
            <person name="Ruytinx J."/>
            <person name="Liao H.L."/>
            <person name="Branco S."/>
            <person name="Kuo A."/>
            <person name="LaButti K."/>
            <person name="Lipzen A."/>
            <person name="Andreopoulos W."/>
            <person name="Pangilinan J."/>
            <person name="Riley R."/>
            <person name="Hundley H."/>
            <person name="Na H."/>
            <person name="Barry K."/>
            <person name="Grigoriev I.V."/>
            <person name="Stajich J.E."/>
            <person name="Kennedy P.G."/>
        </authorList>
    </citation>
    <scope>NUCLEOTIDE SEQUENCE</scope>
    <source>
        <strain evidence="1">MN1</strain>
    </source>
</reference>
<comment type="caution">
    <text evidence="1">The sequence shown here is derived from an EMBL/GenBank/DDBJ whole genome shotgun (WGS) entry which is preliminary data.</text>
</comment>
<dbReference type="EMBL" id="JABBWG010000017">
    <property type="protein sequence ID" value="KAG1816152.1"/>
    <property type="molecule type" value="Genomic_DNA"/>
</dbReference>
<gene>
    <name evidence="1" type="ORF">BJ212DRAFT_1299969</name>
</gene>
<evidence type="ECO:0000313" key="1">
    <source>
        <dbReference type="EMBL" id="KAG1816152.1"/>
    </source>
</evidence>
<proteinExistence type="predicted"/>
<sequence length="181" mass="20858">MYDEEFKAMSAELAWESKNHVATVVGARRPITEKQHYTNPQFEILDAFRPVFGRRATCDACKEIIRPSTPKRYQLGQYDDHNKRNQLNLSRSSVEFVVVGQRAEKRSEDRRPRCHLGFTEVQLGQHEDCHEKSWLVLVISGVYDSVGGQRAEKKGEDRRLRCNLGFDEVQSLPSHPSESLL</sequence>
<accession>A0A9P7EB52</accession>
<dbReference type="RefSeq" id="XP_041192958.1">
    <property type="nucleotide sequence ID" value="XM_041332947.1"/>
</dbReference>